<comment type="function">
    <text evidence="6">Catalyzes the reduction of dTDP-6-deoxy-L-lyxo-4-hexulose to yield dTDP-L-rhamnose.</text>
</comment>
<dbReference type="Pfam" id="PF04321">
    <property type="entry name" value="RmlD_sub_bind"/>
    <property type="match status" value="1"/>
</dbReference>
<protein>
    <recommendedName>
        <fullName evidence="4 6">dTDP-4-dehydrorhamnose reductase</fullName>
        <ecNumber evidence="3 6">1.1.1.133</ecNumber>
    </recommendedName>
</protein>
<comment type="pathway">
    <text evidence="1 6">Carbohydrate biosynthesis; dTDP-L-rhamnose biosynthesis.</text>
</comment>
<evidence type="ECO:0000259" key="7">
    <source>
        <dbReference type="Pfam" id="PF04321"/>
    </source>
</evidence>
<comment type="catalytic activity">
    <reaction evidence="5">
        <text>dTDP-beta-L-rhamnose + NADP(+) = dTDP-4-dehydro-beta-L-rhamnose + NADPH + H(+)</text>
        <dbReference type="Rhea" id="RHEA:21796"/>
        <dbReference type="ChEBI" id="CHEBI:15378"/>
        <dbReference type="ChEBI" id="CHEBI:57510"/>
        <dbReference type="ChEBI" id="CHEBI:57783"/>
        <dbReference type="ChEBI" id="CHEBI:58349"/>
        <dbReference type="ChEBI" id="CHEBI:62830"/>
        <dbReference type="EC" id="1.1.1.133"/>
    </reaction>
</comment>
<dbReference type="InterPro" id="IPR005913">
    <property type="entry name" value="dTDP_dehydrorham_reduct"/>
</dbReference>
<gene>
    <name evidence="8" type="primary">rfbD</name>
    <name evidence="8" type="ORF">H8B06_02725</name>
</gene>
<comment type="caution">
    <text evidence="8">The sequence shown here is derived from an EMBL/GenBank/DDBJ whole genome shotgun (WGS) entry which is preliminary data.</text>
</comment>
<evidence type="ECO:0000256" key="4">
    <source>
        <dbReference type="ARBA" id="ARBA00017099"/>
    </source>
</evidence>
<keyword evidence="6 8" id="KW-0560">Oxidoreductase</keyword>
<evidence type="ECO:0000256" key="1">
    <source>
        <dbReference type="ARBA" id="ARBA00004781"/>
    </source>
</evidence>
<evidence type="ECO:0000313" key="9">
    <source>
        <dbReference type="Proteomes" id="UP000602759"/>
    </source>
</evidence>
<accession>A0ABR7YK76</accession>
<evidence type="ECO:0000256" key="2">
    <source>
        <dbReference type="ARBA" id="ARBA00010944"/>
    </source>
</evidence>
<name>A0ABR7YK76_9SPHI</name>
<dbReference type="PANTHER" id="PTHR10491:SF4">
    <property type="entry name" value="METHIONINE ADENOSYLTRANSFERASE 2 SUBUNIT BETA"/>
    <property type="match status" value="1"/>
</dbReference>
<dbReference type="PANTHER" id="PTHR10491">
    <property type="entry name" value="DTDP-4-DEHYDRORHAMNOSE REDUCTASE"/>
    <property type="match status" value="1"/>
</dbReference>
<dbReference type="SUPFAM" id="SSF51735">
    <property type="entry name" value="NAD(P)-binding Rossmann-fold domains"/>
    <property type="match status" value="1"/>
</dbReference>
<comment type="similarity">
    <text evidence="2 6">Belongs to the dTDP-4-dehydrorhamnose reductase family.</text>
</comment>
<dbReference type="GO" id="GO:0008831">
    <property type="term" value="F:dTDP-4-dehydrorhamnose reductase activity"/>
    <property type="evidence" value="ECO:0007669"/>
    <property type="project" value="UniProtKB-EC"/>
</dbReference>
<reference evidence="8 9" key="1">
    <citation type="submission" date="2020-08" db="EMBL/GenBank/DDBJ databases">
        <title>Sphingobacterium sp. DN00404 isolated from aquaculture water.</title>
        <authorList>
            <person name="Zhang M."/>
        </authorList>
    </citation>
    <scope>NUCLEOTIDE SEQUENCE [LARGE SCALE GENOMIC DNA]</scope>
    <source>
        <strain evidence="8 9">DN00404</strain>
    </source>
</reference>
<dbReference type="CDD" id="cd05254">
    <property type="entry name" value="dTDP_HR_like_SDR_e"/>
    <property type="match status" value="1"/>
</dbReference>
<evidence type="ECO:0000256" key="6">
    <source>
        <dbReference type="RuleBase" id="RU364082"/>
    </source>
</evidence>
<feature type="domain" description="RmlD-like substrate binding" evidence="7">
    <location>
        <begin position="7"/>
        <end position="286"/>
    </location>
</feature>
<evidence type="ECO:0000256" key="3">
    <source>
        <dbReference type="ARBA" id="ARBA00012929"/>
    </source>
</evidence>
<dbReference type="NCBIfam" id="TIGR01214">
    <property type="entry name" value="rmlD"/>
    <property type="match status" value="1"/>
</dbReference>
<dbReference type="Proteomes" id="UP000602759">
    <property type="component" value="Unassembled WGS sequence"/>
</dbReference>
<keyword evidence="6" id="KW-0521">NADP</keyword>
<evidence type="ECO:0000256" key="5">
    <source>
        <dbReference type="ARBA" id="ARBA00048200"/>
    </source>
</evidence>
<dbReference type="EC" id="1.1.1.133" evidence="3 6"/>
<dbReference type="Gene3D" id="3.40.50.720">
    <property type="entry name" value="NAD(P)-binding Rossmann-like Domain"/>
    <property type="match status" value="1"/>
</dbReference>
<dbReference type="Gene3D" id="3.90.25.10">
    <property type="entry name" value="UDP-galactose 4-epimerase, domain 1"/>
    <property type="match status" value="1"/>
</dbReference>
<dbReference type="InterPro" id="IPR029903">
    <property type="entry name" value="RmlD-like-bd"/>
</dbReference>
<organism evidence="8 9">
    <name type="scientific">Sphingobacterium micropteri</name>
    <dbReference type="NCBI Taxonomy" id="2763501"/>
    <lineage>
        <taxon>Bacteria</taxon>
        <taxon>Pseudomonadati</taxon>
        <taxon>Bacteroidota</taxon>
        <taxon>Sphingobacteriia</taxon>
        <taxon>Sphingobacteriales</taxon>
        <taxon>Sphingobacteriaceae</taxon>
        <taxon>Sphingobacterium</taxon>
    </lineage>
</organism>
<proteinExistence type="inferred from homology"/>
<sequence length="288" mass="31956">MSFKTPRILITGGSGQVGRALQKQLAGENFDTFFLDSKQLPLEQTMIIHDMLGMYEPDIIIHAAAYTAVDKAESEPDRADAINHLASEEIAQYCRLHGAKLLAISTDYVFDGQSSEPLSEDAPTGPLNVYGLTKLKGEQAIQKWAPESIIIRTSWVYAEQGHNFVNTMLRLLREREEVSVVSDQIGSPTYAGDLAQAIVDILKADTWQPGIYHYANEGQVSWYDFAVAIREQIGASCHITPIPTAQYPTPAQRPAYSLLDKSKIKRIFGVDVPYWRDSLGKVVRELGG</sequence>
<keyword evidence="9" id="KW-1185">Reference proteome</keyword>
<dbReference type="InterPro" id="IPR036291">
    <property type="entry name" value="NAD(P)-bd_dom_sf"/>
</dbReference>
<dbReference type="EMBL" id="JACOIK010000002">
    <property type="protein sequence ID" value="MBD1431726.1"/>
    <property type="molecule type" value="Genomic_DNA"/>
</dbReference>
<evidence type="ECO:0000313" key="8">
    <source>
        <dbReference type="EMBL" id="MBD1431726.1"/>
    </source>
</evidence>